<sequence>MEKYIQGECMTMCPDEEIKMRETQKLLHILEIAPGTEHYRLPRADKNKMVKEFGRSAAGKTHNPKSIRPPSVLLKTVHFLMTEVATNTTIPWNVIYDYIADRLRSIRQDMIIQNTNLAHTITILQPIVRFYAFSAYTLYGCNRSIFDDFLNNKHLLECLKRLLNNYDDFDILIKTKQTEFEEYLLENRPQFEAMYIIFNIGEEAAILRGINLDQKWRTSEVESAIKLSILFSNGNYVKYCRLITHFPPILAALASLHLPKMRRWGFKVMSNAYNSKTLTYPVKKFKTIFLYNSDEEVEQNCGHFGFPVGVNGISLQKQYFKENTENETEKDNKNKPMYEVPFVKPEFIEEKVFDTCLSDLLLYS</sequence>
<dbReference type="GO" id="GO:0051225">
    <property type="term" value="P:spindle assembly"/>
    <property type="evidence" value="ECO:0007669"/>
    <property type="project" value="TreeGrafter"/>
</dbReference>
<dbReference type="GO" id="GO:0005819">
    <property type="term" value="C:spindle"/>
    <property type="evidence" value="ECO:0007669"/>
    <property type="project" value="TreeGrafter"/>
</dbReference>
<dbReference type="GO" id="GO:0005634">
    <property type="term" value="C:nucleus"/>
    <property type="evidence" value="ECO:0007669"/>
    <property type="project" value="TreeGrafter"/>
</dbReference>
<dbReference type="Pfam" id="PF03399">
    <property type="entry name" value="SAC3_GANP"/>
    <property type="match status" value="1"/>
</dbReference>
<feature type="domain" description="SAC3/GANP/THP3 conserved" evidence="1">
    <location>
        <begin position="12"/>
        <end position="308"/>
    </location>
</feature>
<evidence type="ECO:0000313" key="3">
    <source>
        <dbReference type="Proteomes" id="UP001154078"/>
    </source>
</evidence>
<dbReference type="AlphaFoldDB" id="A0A9P0FLL2"/>
<dbReference type="PANTHER" id="PTHR12436:SF38">
    <property type="entry name" value="SAC3 DOMAIN-CONTAINING PROTEIN 1"/>
    <property type="match status" value="1"/>
</dbReference>
<dbReference type="GO" id="GO:0051298">
    <property type="term" value="P:centrosome duplication"/>
    <property type="evidence" value="ECO:0007669"/>
    <property type="project" value="TreeGrafter"/>
</dbReference>
<accession>A0A9P0FLL2</accession>
<evidence type="ECO:0000259" key="1">
    <source>
        <dbReference type="Pfam" id="PF03399"/>
    </source>
</evidence>
<protein>
    <recommendedName>
        <fullName evidence="1">SAC3/GANP/THP3 conserved domain-containing protein</fullName>
    </recommendedName>
</protein>
<dbReference type="EMBL" id="OV121137">
    <property type="protein sequence ID" value="CAH0559621.1"/>
    <property type="molecule type" value="Genomic_DNA"/>
</dbReference>
<dbReference type="GO" id="GO:0005813">
    <property type="term" value="C:centrosome"/>
    <property type="evidence" value="ECO:0007669"/>
    <property type="project" value="TreeGrafter"/>
</dbReference>
<keyword evidence="3" id="KW-1185">Reference proteome</keyword>
<name>A0A9P0FLL2_BRAAE</name>
<dbReference type="OrthoDB" id="264795at2759"/>
<dbReference type="InterPro" id="IPR045107">
    <property type="entry name" value="SAC3/GANP/THP3"/>
</dbReference>
<dbReference type="Proteomes" id="UP001154078">
    <property type="component" value="Chromosome 6"/>
</dbReference>
<dbReference type="InterPro" id="IPR005062">
    <property type="entry name" value="SAC3/GANP/THP3_conserved"/>
</dbReference>
<evidence type="ECO:0000313" key="2">
    <source>
        <dbReference type="EMBL" id="CAH0559621.1"/>
    </source>
</evidence>
<dbReference type="PANTHER" id="PTHR12436">
    <property type="entry name" value="80 KDA MCM3-ASSOCIATED PROTEIN"/>
    <property type="match status" value="1"/>
</dbReference>
<gene>
    <name evidence="2" type="ORF">MELIAE_LOCUS9667</name>
</gene>
<proteinExistence type="predicted"/>
<reference evidence="2" key="1">
    <citation type="submission" date="2021-12" db="EMBL/GenBank/DDBJ databases">
        <authorList>
            <person name="King R."/>
        </authorList>
    </citation>
    <scope>NUCLEOTIDE SEQUENCE</scope>
</reference>
<dbReference type="Gene3D" id="1.25.40.990">
    <property type="match status" value="1"/>
</dbReference>
<organism evidence="2 3">
    <name type="scientific">Brassicogethes aeneus</name>
    <name type="common">Rape pollen beetle</name>
    <name type="synonym">Meligethes aeneus</name>
    <dbReference type="NCBI Taxonomy" id="1431903"/>
    <lineage>
        <taxon>Eukaryota</taxon>
        <taxon>Metazoa</taxon>
        <taxon>Ecdysozoa</taxon>
        <taxon>Arthropoda</taxon>
        <taxon>Hexapoda</taxon>
        <taxon>Insecta</taxon>
        <taxon>Pterygota</taxon>
        <taxon>Neoptera</taxon>
        <taxon>Endopterygota</taxon>
        <taxon>Coleoptera</taxon>
        <taxon>Polyphaga</taxon>
        <taxon>Cucujiformia</taxon>
        <taxon>Nitidulidae</taxon>
        <taxon>Meligethinae</taxon>
        <taxon>Brassicogethes</taxon>
    </lineage>
</organism>